<evidence type="ECO:0000256" key="2">
    <source>
        <dbReference type="ARBA" id="ARBA00023098"/>
    </source>
</evidence>
<evidence type="ECO:0000256" key="1">
    <source>
        <dbReference type="ARBA" id="ARBA00022737"/>
    </source>
</evidence>
<proteinExistence type="predicted"/>
<dbReference type="Proteomes" id="UP001189624">
    <property type="component" value="Chromosome 6"/>
</dbReference>
<reference evidence="3" key="1">
    <citation type="submission" date="2023-10" db="EMBL/GenBank/DDBJ databases">
        <authorList>
            <person name="Domelevo Entfellner J.-B."/>
        </authorList>
    </citation>
    <scope>NUCLEOTIDE SEQUENCE</scope>
</reference>
<evidence type="ECO:0000313" key="4">
    <source>
        <dbReference type="Proteomes" id="UP001189624"/>
    </source>
</evidence>
<dbReference type="PANTHER" id="PTHR18896:SF86">
    <property type="entry name" value="PHOSPHOLIPASE D DELTA"/>
    <property type="match status" value="1"/>
</dbReference>
<evidence type="ECO:0000313" key="3">
    <source>
        <dbReference type="EMBL" id="CAJ1965454.1"/>
    </source>
</evidence>
<name>A0AA86VT80_9FABA</name>
<keyword evidence="4" id="KW-1185">Reference proteome</keyword>
<protein>
    <submittedName>
        <fullName evidence="3">Uncharacterized protein</fullName>
    </submittedName>
</protein>
<dbReference type="GO" id="GO:0009395">
    <property type="term" value="P:phospholipid catabolic process"/>
    <property type="evidence" value="ECO:0007669"/>
    <property type="project" value="TreeGrafter"/>
</dbReference>
<dbReference type="GO" id="GO:0005886">
    <property type="term" value="C:plasma membrane"/>
    <property type="evidence" value="ECO:0007669"/>
    <property type="project" value="TreeGrafter"/>
</dbReference>
<keyword evidence="1" id="KW-0677">Repeat</keyword>
<dbReference type="GO" id="GO:0004630">
    <property type="term" value="F:phospholipase D activity"/>
    <property type="evidence" value="ECO:0007669"/>
    <property type="project" value="TreeGrafter"/>
</dbReference>
<accession>A0AA86VT80</accession>
<keyword evidence="2" id="KW-0443">Lipid metabolism</keyword>
<sequence>MVRKGISVRLYQGAQCPESVKGKLPKVKLENGEVYRHGKCWEDICYAISEAHHMVYLVGWSIYHKTHDEETRKFFKHSSVKCVLSPLDHYTVVLEDDPSVWVFSENDPENWHV</sequence>
<organism evidence="3 4">
    <name type="scientific">Sphenostylis stenocarpa</name>
    <dbReference type="NCBI Taxonomy" id="92480"/>
    <lineage>
        <taxon>Eukaryota</taxon>
        <taxon>Viridiplantae</taxon>
        <taxon>Streptophyta</taxon>
        <taxon>Embryophyta</taxon>
        <taxon>Tracheophyta</taxon>
        <taxon>Spermatophyta</taxon>
        <taxon>Magnoliopsida</taxon>
        <taxon>eudicotyledons</taxon>
        <taxon>Gunneridae</taxon>
        <taxon>Pentapetalae</taxon>
        <taxon>rosids</taxon>
        <taxon>fabids</taxon>
        <taxon>Fabales</taxon>
        <taxon>Fabaceae</taxon>
        <taxon>Papilionoideae</taxon>
        <taxon>50 kb inversion clade</taxon>
        <taxon>NPAAA clade</taxon>
        <taxon>indigoferoid/millettioid clade</taxon>
        <taxon>Phaseoleae</taxon>
        <taxon>Sphenostylis</taxon>
    </lineage>
</organism>
<gene>
    <name evidence="3" type="ORF">AYBTSS11_LOCUS20850</name>
</gene>
<dbReference type="EMBL" id="OY731403">
    <property type="protein sequence ID" value="CAJ1965454.1"/>
    <property type="molecule type" value="Genomic_DNA"/>
</dbReference>
<dbReference type="Gramene" id="rna-AYBTSS11_LOCUS20850">
    <property type="protein sequence ID" value="CAJ1965454.1"/>
    <property type="gene ID" value="gene-AYBTSS11_LOCUS20850"/>
</dbReference>
<dbReference type="InterPro" id="IPR015679">
    <property type="entry name" value="PLipase_D_fam"/>
</dbReference>
<dbReference type="PANTHER" id="PTHR18896">
    <property type="entry name" value="PHOSPHOLIPASE D"/>
    <property type="match status" value="1"/>
</dbReference>
<dbReference type="AlphaFoldDB" id="A0AA86VT80"/>